<proteinExistence type="predicted"/>
<keyword evidence="1" id="KW-1133">Transmembrane helix</keyword>
<accession>Q87NL6</accession>
<evidence type="ECO:0000256" key="1">
    <source>
        <dbReference type="SAM" id="Phobius"/>
    </source>
</evidence>
<keyword evidence="1" id="KW-0812">Transmembrane</keyword>
<evidence type="ECO:0000313" key="3">
    <source>
        <dbReference type="Proteomes" id="UP000002493"/>
    </source>
</evidence>
<dbReference type="KEGG" id="vpa:VP1852"/>
<dbReference type="HOGENOM" id="CLU_1377315_0_0_6"/>
<evidence type="ECO:0000313" key="2">
    <source>
        <dbReference type="EMBL" id="BAC60115.1"/>
    </source>
</evidence>
<dbReference type="EMBL" id="BA000031">
    <property type="protein sequence ID" value="BAC60115.1"/>
    <property type="molecule type" value="Genomic_DNA"/>
</dbReference>
<protein>
    <submittedName>
        <fullName evidence="2">Uncharacterized protein</fullName>
    </submittedName>
</protein>
<feature type="transmembrane region" description="Helical" evidence="1">
    <location>
        <begin position="37"/>
        <end position="55"/>
    </location>
</feature>
<dbReference type="eggNOG" id="ENOG5033CNB">
    <property type="taxonomic scope" value="Bacteria"/>
</dbReference>
<organism evidence="2 3">
    <name type="scientific">Vibrio parahaemolyticus serotype O3:K6 (strain RIMD 2210633)</name>
    <dbReference type="NCBI Taxonomy" id="223926"/>
    <lineage>
        <taxon>Bacteria</taxon>
        <taxon>Pseudomonadati</taxon>
        <taxon>Pseudomonadota</taxon>
        <taxon>Gammaproteobacteria</taxon>
        <taxon>Vibrionales</taxon>
        <taxon>Vibrionaceae</taxon>
        <taxon>Vibrio</taxon>
    </lineage>
</organism>
<gene>
    <name evidence="2" type="ordered locus">VP1852</name>
</gene>
<dbReference type="PATRIC" id="fig|223926.6.peg.1769"/>
<name>Q87NL6_VIBPA</name>
<keyword evidence="1" id="KW-0472">Membrane</keyword>
<sequence>MRWFWWLRCYAEALVLRASHLNKALYIRSQYLETNDLIALIFSGIGAVFICIYYMDKKQSVCCECNEVISHRKQNRYTLEKDGATLALCKKCFNKINKQASLKAQNCSCCKKPFTTRMKISEWKGEFQSYFLCVQCEKKVSKRVENTFLLNQLLSPDFIKKHSNFSDLESMVESSGVELQTQDDLNSDAWNTFIATNTSFSCWHEMKVGAEVLMLQRQNDIIVQSLRKQNV</sequence>
<reference evidence="2 3" key="1">
    <citation type="journal article" date="2003" name="Lancet">
        <title>Genome sequence of Vibrio parahaemolyticus: a pathogenic mechanism distinct from that of V. cholerae.</title>
        <authorList>
            <person name="Makino K."/>
            <person name="Oshima K."/>
            <person name="Kurokawa K."/>
            <person name="Yokoyama K."/>
            <person name="Uda T."/>
            <person name="Tagomori K."/>
            <person name="Iijima Y."/>
            <person name="Najima M."/>
            <person name="Nakano M."/>
            <person name="Yamashita A."/>
            <person name="Kubota Y."/>
            <person name="Kimura S."/>
            <person name="Yasunaga T."/>
            <person name="Honda T."/>
            <person name="Shinagawa H."/>
            <person name="Hattori M."/>
            <person name="Iida T."/>
        </authorList>
    </citation>
    <scope>NUCLEOTIDE SEQUENCE [LARGE SCALE GENOMIC DNA]</scope>
    <source>
        <strain evidence="3">RIMD 2210633</strain>
    </source>
</reference>
<dbReference type="AlphaFoldDB" id="Q87NL6"/>
<dbReference type="Proteomes" id="UP000002493">
    <property type="component" value="Chromosome 1"/>
</dbReference>